<keyword evidence="3" id="KW-1185">Reference proteome</keyword>
<evidence type="ECO:0000256" key="1">
    <source>
        <dbReference type="SAM" id="MobiDB-lite"/>
    </source>
</evidence>
<evidence type="ECO:0000313" key="2">
    <source>
        <dbReference type="EnsemblPlants" id="AET5Gv20925800.2"/>
    </source>
</evidence>
<proteinExistence type="predicted"/>
<feature type="compositionally biased region" description="Low complexity" evidence="1">
    <location>
        <begin position="1"/>
        <end position="12"/>
    </location>
</feature>
<feature type="region of interest" description="Disordered" evidence="1">
    <location>
        <begin position="1"/>
        <end position="91"/>
    </location>
</feature>
<dbReference type="Gramene" id="AET5Gv20925800.4">
    <property type="protein sequence ID" value="AET5Gv20925800.4"/>
    <property type="gene ID" value="AET5Gv20925800"/>
</dbReference>
<feature type="compositionally biased region" description="Low complexity" evidence="1">
    <location>
        <begin position="22"/>
        <end position="47"/>
    </location>
</feature>
<feature type="region of interest" description="Disordered" evidence="1">
    <location>
        <begin position="204"/>
        <end position="300"/>
    </location>
</feature>
<dbReference type="AlphaFoldDB" id="A0A453LVX9"/>
<dbReference type="EnsemblPlants" id="AET5Gv20925800.4">
    <property type="protein sequence ID" value="AET5Gv20925800.4"/>
    <property type="gene ID" value="AET5Gv20925800"/>
</dbReference>
<name>A0A453LVX9_AEGTS</name>
<dbReference type="EnsemblPlants" id="AET5Gv20925800.2">
    <property type="protein sequence ID" value="AET5Gv20925800.2"/>
    <property type="gene ID" value="AET5Gv20925800"/>
</dbReference>
<reference evidence="3" key="2">
    <citation type="journal article" date="2017" name="Nat. Plants">
        <title>The Aegilops tauschii genome reveals multiple impacts of transposons.</title>
        <authorList>
            <person name="Zhao G."/>
            <person name="Zou C."/>
            <person name="Li K."/>
            <person name="Wang K."/>
            <person name="Li T."/>
            <person name="Gao L."/>
            <person name="Zhang X."/>
            <person name="Wang H."/>
            <person name="Yang Z."/>
            <person name="Liu X."/>
            <person name="Jiang W."/>
            <person name="Mao L."/>
            <person name="Kong X."/>
            <person name="Jiao Y."/>
            <person name="Jia J."/>
        </authorList>
    </citation>
    <scope>NUCLEOTIDE SEQUENCE [LARGE SCALE GENOMIC DNA]</scope>
    <source>
        <strain evidence="3">cv. AL8/78</strain>
    </source>
</reference>
<feature type="compositionally biased region" description="Low complexity" evidence="1">
    <location>
        <begin position="253"/>
        <end position="268"/>
    </location>
</feature>
<dbReference type="Proteomes" id="UP000015105">
    <property type="component" value="Chromosome 5D"/>
</dbReference>
<feature type="compositionally biased region" description="Polar residues" evidence="1">
    <location>
        <begin position="210"/>
        <end position="230"/>
    </location>
</feature>
<accession>A0A453LVX9</accession>
<feature type="compositionally biased region" description="Low complexity" evidence="1">
    <location>
        <begin position="63"/>
        <end position="82"/>
    </location>
</feature>
<reference evidence="2" key="3">
    <citation type="journal article" date="2017" name="Nature">
        <title>Genome sequence of the progenitor of the wheat D genome Aegilops tauschii.</title>
        <authorList>
            <person name="Luo M.C."/>
            <person name="Gu Y.Q."/>
            <person name="Puiu D."/>
            <person name="Wang H."/>
            <person name="Twardziok S.O."/>
            <person name="Deal K.R."/>
            <person name="Huo N."/>
            <person name="Zhu T."/>
            <person name="Wang L."/>
            <person name="Wang Y."/>
            <person name="McGuire P.E."/>
            <person name="Liu S."/>
            <person name="Long H."/>
            <person name="Ramasamy R.K."/>
            <person name="Rodriguez J.C."/>
            <person name="Van S.L."/>
            <person name="Yuan L."/>
            <person name="Wang Z."/>
            <person name="Xia Z."/>
            <person name="Xiao L."/>
            <person name="Anderson O.D."/>
            <person name="Ouyang S."/>
            <person name="Liang Y."/>
            <person name="Zimin A.V."/>
            <person name="Pertea G."/>
            <person name="Qi P."/>
            <person name="Bennetzen J.L."/>
            <person name="Dai X."/>
            <person name="Dawson M.W."/>
            <person name="Muller H.G."/>
            <person name="Kugler K."/>
            <person name="Rivarola-Duarte L."/>
            <person name="Spannagl M."/>
            <person name="Mayer K.F.X."/>
            <person name="Lu F.H."/>
            <person name="Bevan M.W."/>
            <person name="Leroy P."/>
            <person name="Li P."/>
            <person name="You F.M."/>
            <person name="Sun Q."/>
            <person name="Liu Z."/>
            <person name="Lyons E."/>
            <person name="Wicker T."/>
            <person name="Salzberg S.L."/>
            <person name="Devos K.M."/>
            <person name="Dvorak J."/>
        </authorList>
    </citation>
    <scope>NUCLEOTIDE SEQUENCE [LARGE SCALE GENOMIC DNA]</scope>
    <source>
        <strain evidence="2">cv. AL8/78</strain>
    </source>
</reference>
<reference evidence="2" key="4">
    <citation type="submission" date="2019-03" db="UniProtKB">
        <authorList>
            <consortium name="EnsemblPlants"/>
        </authorList>
    </citation>
    <scope>IDENTIFICATION</scope>
</reference>
<evidence type="ECO:0000313" key="3">
    <source>
        <dbReference type="Proteomes" id="UP000015105"/>
    </source>
</evidence>
<reference evidence="2" key="5">
    <citation type="journal article" date="2021" name="G3 (Bethesda)">
        <title>Aegilops tauschii genome assembly Aet v5.0 features greater sequence contiguity and improved annotation.</title>
        <authorList>
            <person name="Wang L."/>
            <person name="Zhu T."/>
            <person name="Rodriguez J.C."/>
            <person name="Deal K.R."/>
            <person name="Dubcovsky J."/>
            <person name="McGuire P.E."/>
            <person name="Lux T."/>
            <person name="Spannagl M."/>
            <person name="Mayer K.F.X."/>
            <person name="Baldrich P."/>
            <person name="Meyers B.C."/>
            <person name="Huo N."/>
            <person name="Gu Y.Q."/>
            <person name="Zhou H."/>
            <person name="Devos K.M."/>
            <person name="Bennetzen J.L."/>
            <person name="Unver T."/>
            <person name="Budak H."/>
            <person name="Gulick P.J."/>
            <person name="Galiba G."/>
            <person name="Kalapos B."/>
            <person name="Nelson D.R."/>
            <person name="Li P."/>
            <person name="You F.M."/>
            <person name="Luo M.C."/>
            <person name="Dvorak J."/>
        </authorList>
    </citation>
    <scope>NUCLEOTIDE SEQUENCE [LARGE SCALE GENOMIC DNA]</scope>
    <source>
        <strain evidence="2">cv. AL8/78</strain>
    </source>
</reference>
<organism evidence="2 3">
    <name type="scientific">Aegilops tauschii subsp. strangulata</name>
    <name type="common">Goatgrass</name>
    <dbReference type="NCBI Taxonomy" id="200361"/>
    <lineage>
        <taxon>Eukaryota</taxon>
        <taxon>Viridiplantae</taxon>
        <taxon>Streptophyta</taxon>
        <taxon>Embryophyta</taxon>
        <taxon>Tracheophyta</taxon>
        <taxon>Spermatophyta</taxon>
        <taxon>Magnoliopsida</taxon>
        <taxon>Liliopsida</taxon>
        <taxon>Poales</taxon>
        <taxon>Poaceae</taxon>
        <taxon>BOP clade</taxon>
        <taxon>Pooideae</taxon>
        <taxon>Triticodae</taxon>
        <taxon>Triticeae</taxon>
        <taxon>Triticinae</taxon>
        <taxon>Aegilops</taxon>
    </lineage>
</organism>
<sequence length="300" mass="31282">GDSERIPAPSGGRRPRRRPRWHNSPSPHPSGLLPQYSSLFSPPFSSPDLKKGCRRRPAVVAEVGGVRSGLVVSSSSARSSASIRHRVADEEPTEQGMLLAEQATGAVGANPGDGKGANPLQPAPASSTGSAAAGVAQRASTTMWRRARWIARGRGSARRARHLNLPRAAILMAGGSGAEAGHYREEFHQRKDGVARVRRARAVEAGSPPMLSSSSCRGPASLDSSVLTSTPPRPRARRGLRQLGHGGTDARGSEATATARTAEQATASPSWGWAGGRRSPPLSPGWLSPGQRGASRCGGC</sequence>
<feature type="compositionally biased region" description="Low complexity" evidence="1">
    <location>
        <begin position="123"/>
        <end position="136"/>
    </location>
</feature>
<reference evidence="3" key="1">
    <citation type="journal article" date="2014" name="Science">
        <title>Ancient hybridizations among the ancestral genomes of bread wheat.</title>
        <authorList>
            <consortium name="International Wheat Genome Sequencing Consortium,"/>
            <person name="Marcussen T."/>
            <person name="Sandve S.R."/>
            <person name="Heier L."/>
            <person name="Spannagl M."/>
            <person name="Pfeifer M."/>
            <person name="Jakobsen K.S."/>
            <person name="Wulff B.B."/>
            <person name="Steuernagel B."/>
            <person name="Mayer K.F."/>
            <person name="Olsen O.A."/>
        </authorList>
    </citation>
    <scope>NUCLEOTIDE SEQUENCE [LARGE SCALE GENOMIC DNA]</scope>
    <source>
        <strain evidence="3">cv. AL8/78</strain>
    </source>
</reference>
<protein>
    <submittedName>
        <fullName evidence="2">Uncharacterized protein</fullName>
    </submittedName>
</protein>
<feature type="region of interest" description="Disordered" evidence="1">
    <location>
        <begin position="106"/>
        <end position="138"/>
    </location>
</feature>
<dbReference type="Gramene" id="AET5Gv20925800.2">
    <property type="protein sequence ID" value="AET5Gv20925800.2"/>
    <property type="gene ID" value="AET5Gv20925800"/>
</dbReference>